<accession>A0A645DNI0</accession>
<dbReference type="InterPro" id="IPR015867">
    <property type="entry name" value="N-reg_PII/ATP_PRibTrfase_C"/>
</dbReference>
<proteinExistence type="predicted"/>
<sequence>MALGCVIFALSFDWFFEPNQIGMGGLTGLAQVINVLLPWASVGIVTAILNIPLFFLGWKLIGRHLLISSLFSMVVSSLAIDGIALLYKFQPMDTMLACLVGGAMMGVGMGLVFTQGATTGGTDVIARLLGLKFPWLPMGRLMLIPDFVVLALVAAVFGSINAALYGLVALFVSTVVIDKILYGLDESKVAYIISDSWRKTADAILERDRGVTLLTASGAYTGDEKQVLLVAFKQREIVEMKRIVHEADPRAFMIVCNAYDVLGEGFGEYKKEDL</sequence>
<evidence type="ECO:0000256" key="2">
    <source>
        <dbReference type="ARBA" id="ARBA00022475"/>
    </source>
</evidence>
<evidence type="ECO:0000256" key="6">
    <source>
        <dbReference type="SAM" id="Phobius"/>
    </source>
</evidence>
<dbReference type="CDD" id="cd16380">
    <property type="entry name" value="YitT_C"/>
    <property type="match status" value="1"/>
</dbReference>
<dbReference type="Pfam" id="PF10035">
    <property type="entry name" value="DUF2179"/>
    <property type="match status" value="1"/>
</dbReference>
<dbReference type="AlphaFoldDB" id="A0A645DNI0"/>
<reference evidence="8" key="1">
    <citation type="submission" date="2019-08" db="EMBL/GenBank/DDBJ databases">
        <authorList>
            <person name="Kucharzyk K."/>
            <person name="Murdoch R.W."/>
            <person name="Higgins S."/>
            <person name="Loffler F."/>
        </authorList>
    </citation>
    <scope>NUCLEOTIDE SEQUENCE</scope>
</reference>
<feature type="domain" description="DUF2179" evidence="7">
    <location>
        <begin position="209"/>
        <end position="263"/>
    </location>
</feature>
<keyword evidence="4 6" id="KW-1133">Transmembrane helix</keyword>
<evidence type="ECO:0000256" key="1">
    <source>
        <dbReference type="ARBA" id="ARBA00004651"/>
    </source>
</evidence>
<evidence type="ECO:0000256" key="5">
    <source>
        <dbReference type="ARBA" id="ARBA00023136"/>
    </source>
</evidence>
<evidence type="ECO:0000256" key="4">
    <source>
        <dbReference type="ARBA" id="ARBA00022989"/>
    </source>
</evidence>
<feature type="transmembrane region" description="Helical" evidence="6">
    <location>
        <begin position="65"/>
        <end position="88"/>
    </location>
</feature>
<dbReference type="Pfam" id="PF02588">
    <property type="entry name" value="YitT_membrane"/>
    <property type="match status" value="1"/>
</dbReference>
<gene>
    <name evidence="8" type="ORF">SDC9_137970</name>
</gene>
<organism evidence="8">
    <name type="scientific">bioreactor metagenome</name>
    <dbReference type="NCBI Taxonomy" id="1076179"/>
    <lineage>
        <taxon>unclassified sequences</taxon>
        <taxon>metagenomes</taxon>
        <taxon>ecological metagenomes</taxon>
    </lineage>
</organism>
<comment type="subcellular location">
    <subcellularLocation>
        <location evidence="1">Cell membrane</location>
        <topology evidence="1">Multi-pass membrane protein</topology>
    </subcellularLocation>
</comment>
<dbReference type="PIRSF" id="PIRSF006483">
    <property type="entry name" value="Membrane_protein_YitT"/>
    <property type="match status" value="1"/>
</dbReference>
<name>A0A645DNI0_9ZZZZ</name>
<comment type="caution">
    <text evidence="8">The sequence shown here is derived from an EMBL/GenBank/DDBJ whole genome shotgun (WGS) entry which is preliminary data.</text>
</comment>
<dbReference type="GO" id="GO:0005886">
    <property type="term" value="C:plasma membrane"/>
    <property type="evidence" value="ECO:0007669"/>
    <property type="project" value="UniProtKB-SubCell"/>
</dbReference>
<protein>
    <recommendedName>
        <fullName evidence="7">DUF2179 domain-containing protein</fullName>
    </recommendedName>
</protein>
<keyword evidence="2" id="KW-1003">Cell membrane</keyword>
<keyword evidence="5 6" id="KW-0472">Membrane</keyword>
<evidence type="ECO:0000256" key="3">
    <source>
        <dbReference type="ARBA" id="ARBA00022692"/>
    </source>
</evidence>
<dbReference type="InterPro" id="IPR019264">
    <property type="entry name" value="DUF2179"/>
</dbReference>
<dbReference type="InterPro" id="IPR003740">
    <property type="entry name" value="YitT"/>
</dbReference>
<dbReference type="PANTHER" id="PTHR33545">
    <property type="entry name" value="UPF0750 MEMBRANE PROTEIN YITT-RELATED"/>
    <property type="match status" value="1"/>
</dbReference>
<evidence type="ECO:0000259" key="7">
    <source>
        <dbReference type="Pfam" id="PF10035"/>
    </source>
</evidence>
<dbReference type="Gene3D" id="3.30.70.120">
    <property type="match status" value="1"/>
</dbReference>
<feature type="transmembrane region" description="Helical" evidence="6">
    <location>
        <begin position="40"/>
        <end position="58"/>
    </location>
</feature>
<keyword evidence="3 6" id="KW-0812">Transmembrane</keyword>
<dbReference type="InterPro" id="IPR051461">
    <property type="entry name" value="UPF0750_membrane"/>
</dbReference>
<feature type="transmembrane region" description="Helical" evidence="6">
    <location>
        <begin position="94"/>
        <end position="114"/>
    </location>
</feature>
<evidence type="ECO:0000313" key="8">
    <source>
        <dbReference type="EMBL" id="MPM90847.1"/>
    </source>
</evidence>
<dbReference type="PANTHER" id="PTHR33545:SF5">
    <property type="entry name" value="UPF0750 MEMBRANE PROTEIN YITT"/>
    <property type="match status" value="1"/>
</dbReference>
<dbReference type="EMBL" id="VSSQ01037997">
    <property type="protein sequence ID" value="MPM90847.1"/>
    <property type="molecule type" value="Genomic_DNA"/>
</dbReference>